<keyword evidence="1" id="KW-0238">DNA-binding</keyword>
<evidence type="ECO:0000256" key="1">
    <source>
        <dbReference type="ARBA" id="ARBA00023125"/>
    </source>
</evidence>
<evidence type="ECO:0000313" key="5">
    <source>
        <dbReference type="Proteomes" id="UP000823895"/>
    </source>
</evidence>
<organism evidence="4 5">
    <name type="scientific">Candidatus Mediterraneibacter gallistercoris</name>
    <dbReference type="NCBI Taxonomy" id="2838671"/>
    <lineage>
        <taxon>Bacteria</taxon>
        <taxon>Bacillati</taxon>
        <taxon>Bacillota</taxon>
        <taxon>Clostridia</taxon>
        <taxon>Lachnospirales</taxon>
        <taxon>Lachnospiraceae</taxon>
        <taxon>Mediterraneibacter</taxon>
    </lineage>
</organism>
<feature type="transmembrane region" description="Helical" evidence="2">
    <location>
        <begin position="117"/>
        <end position="140"/>
    </location>
</feature>
<protein>
    <submittedName>
        <fullName evidence="4">Helix-turn-helix domain-containing protein</fullName>
    </submittedName>
</protein>
<keyword evidence="2" id="KW-1133">Transmembrane helix</keyword>
<gene>
    <name evidence="4" type="ORF">H9756_07320</name>
</gene>
<dbReference type="Pfam" id="PF01381">
    <property type="entry name" value="HTH_3"/>
    <property type="match status" value="1"/>
</dbReference>
<dbReference type="Proteomes" id="UP000823895">
    <property type="component" value="Unassembled WGS sequence"/>
</dbReference>
<keyword evidence="2" id="KW-0812">Transmembrane</keyword>
<accession>A0A9D2P3I8</accession>
<dbReference type="Gene3D" id="1.10.260.40">
    <property type="entry name" value="lambda repressor-like DNA-binding domains"/>
    <property type="match status" value="1"/>
</dbReference>
<dbReference type="CDD" id="cd00093">
    <property type="entry name" value="HTH_XRE"/>
    <property type="match status" value="1"/>
</dbReference>
<dbReference type="PANTHER" id="PTHR46558">
    <property type="entry name" value="TRACRIPTIONAL REGULATORY PROTEIN-RELATED-RELATED"/>
    <property type="match status" value="1"/>
</dbReference>
<evidence type="ECO:0000259" key="3">
    <source>
        <dbReference type="PROSITE" id="PS50943"/>
    </source>
</evidence>
<dbReference type="EMBL" id="DWWI01000156">
    <property type="protein sequence ID" value="HJC43472.1"/>
    <property type="molecule type" value="Genomic_DNA"/>
</dbReference>
<dbReference type="InterPro" id="IPR001387">
    <property type="entry name" value="Cro/C1-type_HTH"/>
</dbReference>
<name>A0A9D2P3I8_9FIRM</name>
<feature type="transmembrane region" description="Helical" evidence="2">
    <location>
        <begin position="88"/>
        <end position="111"/>
    </location>
</feature>
<comment type="caution">
    <text evidence="4">The sequence shown here is derived from an EMBL/GenBank/DDBJ whole genome shotgun (WGS) entry which is preliminary data.</text>
</comment>
<feature type="transmembrane region" description="Helical" evidence="2">
    <location>
        <begin position="152"/>
        <end position="175"/>
    </location>
</feature>
<dbReference type="PANTHER" id="PTHR46558:SF13">
    <property type="entry name" value="HTH-TYPE TRANSCRIPTIONAL REGULATOR IMMR"/>
    <property type="match status" value="1"/>
</dbReference>
<evidence type="ECO:0000256" key="2">
    <source>
        <dbReference type="SAM" id="Phobius"/>
    </source>
</evidence>
<dbReference type="SUPFAM" id="SSF47413">
    <property type="entry name" value="lambda repressor-like DNA-binding domains"/>
    <property type="match status" value="1"/>
</dbReference>
<evidence type="ECO:0000313" key="4">
    <source>
        <dbReference type="EMBL" id="HJC43472.1"/>
    </source>
</evidence>
<dbReference type="AlphaFoldDB" id="A0A9D2P3I8"/>
<dbReference type="InterPro" id="IPR010982">
    <property type="entry name" value="Lambda_DNA-bd_dom_sf"/>
</dbReference>
<keyword evidence="2" id="KW-0472">Membrane</keyword>
<feature type="domain" description="HTH cro/C1-type" evidence="3">
    <location>
        <begin position="7"/>
        <end position="61"/>
    </location>
</feature>
<proteinExistence type="predicted"/>
<feature type="transmembrane region" description="Helical" evidence="2">
    <location>
        <begin position="187"/>
        <end position="209"/>
    </location>
</feature>
<dbReference type="GO" id="GO:0003677">
    <property type="term" value="F:DNA binding"/>
    <property type="evidence" value="ECO:0007669"/>
    <property type="project" value="UniProtKB-KW"/>
</dbReference>
<dbReference type="SMART" id="SM00530">
    <property type="entry name" value="HTH_XRE"/>
    <property type="match status" value="1"/>
</dbReference>
<dbReference type="PROSITE" id="PS50943">
    <property type="entry name" value="HTH_CROC1"/>
    <property type="match status" value="1"/>
</dbReference>
<reference evidence="4" key="2">
    <citation type="submission" date="2021-04" db="EMBL/GenBank/DDBJ databases">
        <authorList>
            <person name="Gilroy R."/>
        </authorList>
    </citation>
    <scope>NUCLEOTIDE SEQUENCE</scope>
    <source>
        <strain evidence="4">CHK165-2605</strain>
    </source>
</reference>
<reference evidence="4" key="1">
    <citation type="journal article" date="2021" name="PeerJ">
        <title>Extensive microbial diversity within the chicken gut microbiome revealed by metagenomics and culture.</title>
        <authorList>
            <person name="Gilroy R."/>
            <person name="Ravi A."/>
            <person name="Getino M."/>
            <person name="Pursley I."/>
            <person name="Horton D.L."/>
            <person name="Alikhan N.F."/>
            <person name="Baker D."/>
            <person name="Gharbi K."/>
            <person name="Hall N."/>
            <person name="Watson M."/>
            <person name="Adriaenssens E.M."/>
            <person name="Foster-Nyarko E."/>
            <person name="Jarju S."/>
            <person name="Secka A."/>
            <person name="Antonio M."/>
            <person name="Oren A."/>
            <person name="Chaudhuri R.R."/>
            <person name="La Ragione R."/>
            <person name="Hildebrand F."/>
            <person name="Pallen M.J."/>
        </authorList>
    </citation>
    <scope>NUCLEOTIDE SEQUENCE</scope>
    <source>
        <strain evidence="4">CHK165-2605</strain>
    </source>
</reference>
<sequence length="217" mass="24275">MDIGGKIKSARISANLTQEQVADFLNVSRQTISNWENGKTYPDIVSVVKMSDLYGISLDYLLKEGKPMSNYLNYLEESTNAVKSKNKLSAVILIAVYLGIWTISLLSFWLFNSGSDALGYSIMYLWILLPVTMFVVSFIIGINNYWGRKKWFITIGLGIMYMLAEYGTFSAANMISFGKINLPEFIMIPMGAGISLLGMGMGTGFKYWVHFRGDNNG</sequence>